<dbReference type="PANTHER" id="PTHR45957:SF1">
    <property type="entry name" value="ANAPHASE-PROMOTING COMPLEX SUBUNIT 2"/>
    <property type="match status" value="1"/>
</dbReference>
<protein>
    <recommendedName>
        <fullName evidence="2">Cullin family profile domain-containing protein</fullName>
    </recommendedName>
</protein>
<evidence type="ECO:0000313" key="4">
    <source>
        <dbReference type="Proteomes" id="UP000193411"/>
    </source>
</evidence>
<dbReference type="OrthoDB" id="5581181at2759"/>
<dbReference type="PANTHER" id="PTHR45957">
    <property type="entry name" value="ANAPHASE-PROMOTING COMPLEX SUBUNIT 2"/>
    <property type="match status" value="1"/>
</dbReference>
<dbReference type="SUPFAM" id="SSF75632">
    <property type="entry name" value="Cullin homology domain"/>
    <property type="match status" value="1"/>
</dbReference>
<dbReference type="AlphaFoldDB" id="A0A1Y2HTV7"/>
<evidence type="ECO:0000256" key="1">
    <source>
        <dbReference type="PROSITE-ProRule" id="PRU00330"/>
    </source>
</evidence>
<keyword evidence="4" id="KW-1185">Reference proteome</keyword>
<name>A0A1Y2HTV7_9FUNG</name>
<dbReference type="GO" id="GO:0005680">
    <property type="term" value="C:anaphase-promoting complex"/>
    <property type="evidence" value="ECO:0007669"/>
    <property type="project" value="TreeGrafter"/>
</dbReference>
<dbReference type="GO" id="GO:0070979">
    <property type="term" value="P:protein K11-linked ubiquitination"/>
    <property type="evidence" value="ECO:0007669"/>
    <property type="project" value="TreeGrafter"/>
</dbReference>
<accession>A0A1Y2HTV7</accession>
<feature type="domain" description="Cullin family profile" evidence="2">
    <location>
        <begin position="412"/>
        <end position="612"/>
    </location>
</feature>
<comment type="similarity">
    <text evidence="1">Belongs to the cullin family.</text>
</comment>
<sequence>MRSHPIARSKFLTALRNTLLRDFEAFEKAHLADMLLRRTGVERLIKGLAALYSYNNAWLDALDAPEEVRHEFRIGFQAQMVGMMDPGLEKYLARYVLVTAGGTYAPAISIADANQVRQELGLPLLDPTRHHRQPGVTNPNANLTHLHTLQILPLVIVPLLAAAKDHIHQLIASSPSLVPDTVFSTPLTPPILDAIHTSIHPRLAYSLCPTHISSTSLYRDLLSTAAREILHIRGKHMPRVIPAGIDACQGAVADIRMCMRIGHTVTRRLVVDPTAAWMREKVFVASKPTHDILRVFISAIQVFRAIESGVPSMGGQPLFHDLVEEMKVYLRGRDAVRELVALVLPTEGAGGAVAEEGLLDGDEIRMEEEESRYLVVVDEAIKPWQRGEEEGEWFDRPRVPAAASVPQGIPRDTLSILMNIYPAKDVFANTYASRLADLLITDRDADLGNLWRIVTRLARRISLKDMAPCLAMVRDAIESNAANVAIQHPVMQPLVISSEVWPDEWSRVVQQVEGEEKVDTVDRLHPELKRLAADFTDQFTARTPLHTLTMYPSTGTVTLSLDFDDDSDPPLTVTCTPDHASLLLHLSDKQEWTRDALTAAMRLPTRTVRSLVYFGSGAGSLRMYPTSLRVPSGTRTAGRSGCAFAVDLGGRRGGRRLGTHRYKHDRGNGPRIDGSGAGNVFEGIKQSLLENWITYATTALRNWDVVKAIHANMCRYILYEPSRPTLAQVVALLDKMVEDGQVDKIEDASVVGGCRYVKRGQPPGTPQ</sequence>
<dbReference type="EMBL" id="MCFL01000010">
    <property type="protein sequence ID" value="ORZ38020.1"/>
    <property type="molecule type" value="Genomic_DNA"/>
</dbReference>
<evidence type="ECO:0000259" key="2">
    <source>
        <dbReference type="PROSITE" id="PS50069"/>
    </source>
</evidence>
<organism evidence="3 4">
    <name type="scientific">Catenaria anguillulae PL171</name>
    <dbReference type="NCBI Taxonomy" id="765915"/>
    <lineage>
        <taxon>Eukaryota</taxon>
        <taxon>Fungi</taxon>
        <taxon>Fungi incertae sedis</taxon>
        <taxon>Blastocladiomycota</taxon>
        <taxon>Blastocladiomycetes</taxon>
        <taxon>Blastocladiales</taxon>
        <taxon>Catenariaceae</taxon>
        <taxon>Catenaria</taxon>
    </lineage>
</organism>
<evidence type="ECO:0000313" key="3">
    <source>
        <dbReference type="EMBL" id="ORZ38020.1"/>
    </source>
</evidence>
<dbReference type="Proteomes" id="UP000193411">
    <property type="component" value="Unassembled WGS sequence"/>
</dbReference>
<dbReference type="STRING" id="765915.A0A1Y2HTV7"/>
<dbReference type="PROSITE" id="PS50069">
    <property type="entry name" value="CULLIN_2"/>
    <property type="match status" value="1"/>
</dbReference>
<dbReference type="Gene3D" id="3.30.230.130">
    <property type="entry name" value="Cullin, Chain C, Domain 2"/>
    <property type="match status" value="1"/>
</dbReference>
<gene>
    <name evidence="3" type="ORF">BCR44DRAFT_1015562</name>
</gene>
<reference evidence="3 4" key="1">
    <citation type="submission" date="2016-07" db="EMBL/GenBank/DDBJ databases">
        <title>Pervasive Adenine N6-methylation of Active Genes in Fungi.</title>
        <authorList>
            <consortium name="DOE Joint Genome Institute"/>
            <person name="Mondo S.J."/>
            <person name="Dannebaum R.O."/>
            <person name="Kuo R.C."/>
            <person name="Labutti K."/>
            <person name="Haridas S."/>
            <person name="Kuo A."/>
            <person name="Salamov A."/>
            <person name="Ahrendt S.R."/>
            <person name="Lipzen A."/>
            <person name="Sullivan W."/>
            <person name="Andreopoulos W.B."/>
            <person name="Clum A."/>
            <person name="Lindquist E."/>
            <person name="Daum C."/>
            <person name="Ramamoorthy G.K."/>
            <person name="Gryganskyi A."/>
            <person name="Culley D."/>
            <person name="Magnuson J.K."/>
            <person name="James T.Y."/>
            <person name="O'Malley M.A."/>
            <person name="Stajich J.E."/>
            <person name="Spatafora J.W."/>
            <person name="Visel A."/>
            <person name="Grigoriev I.V."/>
        </authorList>
    </citation>
    <scope>NUCLEOTIDE SEQUENCE [LARGE SCALE GENOMIC DNA]</scope>
    <source>
        <strain evidence="3 4">PL171</strain>
    </source>
</reference>
<dbReference type="GO" id="GO:0007091">
    <property type="term" value="P:metaphase/anaphase transition of mitotic cell cycle"/>
    <property type="evidence" value="ECO:0007669"/>
    <property type="project" value="TreeGrafter"/>
</dbReference>
<proteinExistence type="inferred from homology"/>
<comment type="caution">
    <text evidence="3">The sequence shown here is derived from an EMBL/GenBank/DDBJ whole genome shotgun (WGS) entry which is preliminary data.</text>
</comment>
<dbReference type="InterPro" id="IPR036317">
    <property type="entry name" value="Cullin_homology_sf"/>
</dbReference>
<dbReference type="InterPro" id="IPR016158">
    <property type="entry name" value="Cullin_homology"/>
</dbReference>
<dbReference type="InterPro" id="IPR044554">
    <property type="entry name" value="ANAPC2"/>
</dbReference>